<dbReference type="InterPro" id="IPR008979">
    <property type="entry name" value="Galactose-bd-like_sf"/>
</dbReference>
<evidence type="ECO:0000313" key="3">
    <source>
        <dbReference type="EMBL" id="NGN82050.1"/>
    </source>
</evidence>
<dbReference type="Pfam" id="PF10633">
    <property type="entry name" value="NPCBM_assoc"/>
    <property type="match status" value="1"/>
</dbReference>
<dbReference type="Gene3D" id="3.20.20.80">
    <property type="entry name" value="Glycosidases"/>
    <property type="match status" value="1"/>
</dbReference>
<dbReference type="Gene3D" id="2.70.98.10">
    <property type="match status" value="1"/>
</dbReference>
<dbReference type="Pfam" id="PF00754">
    <property type="entry name" value="F5_F8_type_C"/>
    <property type="match status" value="2"/>
</dbReference>
<dbReference type="Pfam" id="PF17974">
    <property type="entry name" value="GalBD_like"/>
    <property type="match status" value="1"/>
</dbReference>
<dbReference type="InterPro" id="IPR049314">
    <property type="entry name" value="GH101_dom-5"/>
</dbReference>
<organism evidence="3 4">
    <name type="scientific">Arthrobacter silviterrae</name>
    <dbReference type="NCBI Taxonomy" id="2026658"/>
    <lineage>
        <taxon>Bacteria</taxon>
        <taxon>Bacillati</taxon>
        <taxon>Actinomycetota</taxon>
        <taxon>Actinomycetes</taxon>
        <taxon>Micrococcales</taxon>
        <taxon>Micrococcaceae</taxon>
        <taxon>Arthrobacter</taxon>
    </lineage>
</organism>
<dbReference type="Pfam" id="PF21466">
    <property type="entry name" value="GH101_dom-5"/>
    <property type="match status" value="1"/>
</dbReference>
<dbReference type="Proteomes" id="UP000479226">
    <property type="component" value="Unassembled WGS sequence"/>
</dbReference>
<dbReference type="Pfam" id="PF18080">
    <property type="entry name" value="Gal_mutarotas_3"/>
    <property type="match status" value="1"/>
</dbReference>
<dbReference type="Pfam" id="PF12905">
    <property type="entry name" value="Glyco_hydro_101"/>
    <property type="match status" value="1"/>
</dbReference>
<dbReference type="InterPro" id="IPR040502">
    <property type="entry name" value="GH101_dom-6"/>
</dbReference>
<dbReference type="InterPro" id="IPR013780">
    <property type="entry name" value="Glyco_hydro_b"/>
</dbReference>
<reference evidence="3 4" key="1">
    <citation type="submission" date="2020-02" db="EMBL/GenBank/DDBJ databases">
        <title>Genome sequence of the type strain DSM 27180 of Arthrobacter silviterrae.</title>
        <authorList>
            <person name="Gao J."/>
            <person name="Sun J."/>
        </authorList>
    </citation>
    <scope>NUCLEOTIDE SEQUENCE [LARGE SCALE GENOMIC DNA]</scope>
    <source>
        <strain evidence="3 4">DSM 27180</strain>
    </source>
</reference>
<dbReference type="SUPFAM" id="SSF49785">
    <property type="entry name" value="Galactose-binding domain-like"/>
    <property type="match status" value="2"/>
</dbReference>
<dbReference type="InterPro" id="IPR040633">
    <property type="entry name" value="Gal_mutarotas_3"/>
</dbReference>
<gene>
    <name evidence="3" type="ORF">G6N77_01030</name>
</gene>
<dbReference type="EMBL" id="JAAKZI010000001">
    <property type="protein sequence ID" value="NGN82050.1"/>
    <property type="molecule type" value="Genomic_DNA"/>
</dbReference>
<dbReference type="InterPro" id="IPR035364">
    <property type="entry name" value="Beta_sandwich_GH101"/>
</dbReference>
<accession>A0ABX0D802</accession>
<dbReference type="InterPro" id="IPR018905">
    <property type="entry name" value="A-galactase_NEW3"/>
</dbReference>
<dbReference type="InterPro" id="IPR025706">
    <property type="entry name" value="Endoa_GalNAc"/>
</dbReference>
<sequence length="1573" mass="164619">MHNNASGCHPDRQPRPGWQPGHPVPGSSPGHPCNYLPAKDNHVKSPQPCKTTAPPPHLRLTLHRATAAAATLALLASLSVGIGAAAQAAPDSSGVPISPSQYTLIGADSQSPAYPAPPALDGTAAGAFDNDYSSQWTVAYTVVNGVGVAAPLPHWISWDVGGSFTLTGLDYSVKNQSNGPVKNYQVFATNDAAVANNPAGNWGAPVAKGSLVQPTSNTQVQTILFDSPVKARYVKFEADSTINGSNNVSASELRVRATGDTTPAPVPPAPPADPATPVTISNGKGLDVAVGKEFPQVISYSLDGKSLAGQADKLSNFSLNGKNYAATTTMTASGATATYSSTFADFPNLTIESSLTATAANTVEFAVTKISGSAAATVDQLAIPNQSLVSVDSGDPHSQLARTKISTDSTTTADQFTAVTAATKADKSDVGTPYGFVSNSQLSAGLMTNATDDAAQDSGTNWNTRLQSRIIDAGNGAKRAELSVGNYTYAAKGATDPRVQFYTLPKTTVVLSADANNDGNVTWEDGAIAYRNAMTAPAGAARVPERVVQHIPFNFASQATNPFLKTLDNVKRISQSTDDLGQWVLEKGYANEGHDSGHPDYGGDYNTRAGGLADLNTLASSGAAYNADMAVHVNVTEAYPQAKSFSSGMISGQVNGWDWLNQSYHIDQRNDLGTGAILDRFAELRKEAPGIKTVYIDAYYSSGWLSDQLATQLHKMGFEVATEWAYKFEGNSIWSHWANDKNYGGATNKGINSNIVRFIANTQRDVWNTDPLLGGAQLKDFEGWTGQDNWNNFYNNIFVNNLPTKFIQHFDVTNWDFGKSATLTDGVAIKMVNGQRQITMGNAVVLDGGTYLLPWQDAVDNSQTTSPLHADKMYFYSAAGGTTTFTLTSQFANKRNFTLYKLTDQGRTKVADVINSNGTVTLTGDKGVPYILAPNGDQPVNKTANYGDGSLLVDPGFNAGNLDAWNPTGGAATARTATGDNVAVLGNSASSISQSVKKLEAGKKYTLSANVEIAAGSRRAVTLGVAGTGLSAANTFDITPQQNMVAADAKQGTYSQRASVQFTAPVNHKVDVSISAVAGAAAVTLDDVRIMEDTTTPVAVPPGSPGTLVASANFEGNQPGWGPFVKGDAGGSTDPRTSISDLHAPYTQKTWKNTYSPYNSGSLNGQAVDDVLNGDHSLKAHEENTGLVYRTVPATVPFTAGHSYTVSFKYQTNVAGQWQWVTGADTVANGKLTSKDLKDETMAPALDTATYSRTFTAGCGDNWVGLRKTGGANGTDFILDDFTVTDLGAVSGGAACASVAGPANADLNPGTTNSFVTTFTNNETTDATNVAMSLGTLPAGWSAQVATAGGNLVGTVKPGATATTTWIITTPAGAAGTTAAIHPSATYFNDCVTKTVDSDSNLAVATRAMVPTSSMTATADSENMTTGPGAGPVANVLDGDASTIWHTEWNPTITNYPHWVQLDLHGEYTVSGFGYQDRQSGGQNGKVKNYTIFTSMDGATWTQAATGNLVDATGMQFIAFPAVQAKFVKFQANSALNGLQFASAAEMRVYGTGGSALTGFAPATRPADTACTP</sequence>
<feature type="region of interest" description="Disordered" evidence="1">
    <location>
        <begin position="1"/>
        <end position="56"/>
    </location>
</feature>
<dbReference type="Pfam" id="PF17451">
    <property type="entry name" value="Glyco_hyd_101C"/>
    <property type="match status" value="1"/>
</dbReference>
<dbReference type="InterPro" id="IPR014718">
    <property type="entry name" value="GH-type_carb-bd"/>
</dbReference>
<proteinExistence type="predicted"/>
<evidence type="ECO:0000259" key="2">
    <source>
        <dbReference type="PROSITE" id="PS50022"/>
    </source>
</evidence>
<feature type="compositionally biased region" description="Low complexity" evidence="1">
    <location>
        <begin position="20"/>
        <end position="32"/>
    </location>
</feature>
<protein>
    <recommendedName>
        <fullName evidence="2">F5/8 type C domain-containing protein</fullName>
    </recommendedName>
</protein>
<name>A0ABX0D802_9MICC</name>
<dbReference type="CDD" id="cd14244">
    <property type="entry name" value="GH_101_like"/>
    <property type="match status" value="1"/>
</dbReference>
<dbReference type="Gene3D" id="2.60.40.1180">
    <property type="entry name" value="Golgi alpha-mannosidase II"/>
    <property type="match status" value="1"/>
</dbReference>
<keyword evidence="4" id="KW-1185">Reference proteome</keyword>
<evidence type="ECO:0000313" key="4">
    <source>
        <dbReference type="Proteomes" id="UP000479226"/>
    </source>
</evidence>
<dbReference type="Gene3D" id="2.60.120.260">
    <property type="entry name" value="Galactose-binding domain-like"/>
    <property type="match status" value="4"/>
</dbReference>
<comment type="caution">
    <text evidence="3">The sequence shown here is derived from an EMBL/GenBank/DDBJ whole genome shotgun (WGS) entry which is preliminary data.</text>
</comment>
<feature type="domain" description="F5/8 type C" evidence="2">
    <location>
        <begin position="1397"/>
        <end position="1552"/>
    </location>
</feature>
<evidence type="ECO:0000256" key="1">
    <source>
        <dbReference type="SAM" id="MobiDB-lite"/>
    </source>
</evidence>
<dbReference type="InterPro" id="IPR000421">
    <property type="entry name" value="FA58C"/>
</dbReference>
<dbReference type="PROSITE" id="PS50022">
    <property type="entry name" value="FA58C_3"/>
    <property type="match status" value="2"/>
</dbReference>
<feature type="domain" description="F5/8 type C" evidence="2">
    <location>
        <begin position="88"/>
        <end position="260"/>
    </location>
</feature>